<evidence type="ECO:0000313" key="9">
    <source>
        <dbReference type="EMBL" id="ERF76943.1"/>
    </source>
</evidence>
<evidence type="ECO:0000256" key="5">
    <source>
        <dbReference type="ARBA" id="ARBA00022989"/>
    </source>
</evidence>
<name>U1GWS0_ENDPU</name>
<dbReference type="EMBL" id="KE720681">
    <property type="protein sequence ID" value="ERF76943.1"/>
    <property type="molecule type" value="Genomic_DNA"/>
</dbReference>
<protein>
    <recommendedName>
        <fullName evidence="8">Amino acid permease/ SLC12A domain-containing protein</fullName>
    </recommendedName>
</protein>
<evidence type="ECO:0000256" key="2">
    <source>
        <dbReference type="ARBA" id="ARBA00022448"/>
    </source>
</evidence>
<keyword evidence="10" id="KW-1185">Reference proteome</keyword>
<dbReference type="Pfam" id="PF00324">
    <property type="entry name" value="AA_permease"/>
    <property type="match status" value="1"/>
</dbReference>
<evidence type="ECO:0000256" key="1">
    <source>
        <dbReference type="ARBA" id="ARBA00004141"/>
    </source>
</evidence>
<dbReference type="GO" id="GO:0015171">
    <property type="term" value="F:amino acid transmembrane transporter activity"/>
    <property type="evidence" value="ECO:0007669"/>
    <property type="project" value="TreeGrafter"/>
</dbReference>
<dbReference type="GO" id="GO:0016020">
    <property type="term" value="C:membrane"/>
    <property type="evidence" value="ECO:0007669"/>
    <property type="project" value="UniProtKB-SubCell"/>
</dbReference>
<dbReference type="OMA" id="DYPYRSH"/>
<feature type="transmembrane region" description="Helical" evidence="7">
    <location>
        <begin position="479"/>
        <end position="500"/>
    </location>
</feature>
<dbReference type="Proteomes" id="UP000019373">
    <property type="component" value="Unassembled WGS sequence"/>
</dbReference>
<feature type="transmembrane region" description="Helical" evidence="7">
    <location>
        <begin position="391"/>
        <end position="411"/>
    </location>
</feature>
<gene>
    <name evidence="9" type="ORF">EPUS_02655</name>
</gene>
<evidence type="ECO:0000313" key="10">
    <source>
        <dbReference type="Proteomes" id="UP000019373"/>
    </source>
</evidence>
<dbReference type="OrthoDB" id="3900342at2759"/>
<dbReference type="Gene3D" id="1.20.1740.10">
    <property type="entry name" value="Amino acid/polyamine transporter I"/>
    <property type="match status" value="1"/>
</dbReference>
<dbReference type="AlphaFoldDB" id="U1GWS0"/>
<reference evidence="10" key="1">
    <citation type="journal article" date="2014" name="BMC Genomics">
        <title>Genome characteristics reveal the impact of lichenization on lichen-forming fungus Endocarpon pusillum Hedwig (Verrucariales, Ascomycota).</title>
        <authorList>
            <person name="Wang Y.-Y."/>
            <person name="Liu B."/>
            <person name="Zhang X.-Y."/>
            <person name="Zhou Q.-M."/>
            <person name="Zhang T."/>
            <person name="Li H."/>
            <person name="Yu Y.-F."/>
            <person name="Zhang X.-L."/>
            <person name="Hao X.-Y."/>
            <person name="Wang M."/>
            <person name="Wang L."/>
            <person name="Wei J.-C."/>
        </authorList>
    </citation>
    <scope>NUCLEOTIDE SEQUENCE [LARGE SCALE GENOMIC DNA]</scope>
    <source>
        <strain evidence="10">Z07020 / HMAS-L-300199</strain>
    </source>
</reference>
<feature type="transmembrane region" description="Helical" evidence="7">
    <location>
        <begin position="324"/>
        <end position="344"/>
    </location>
</feature>
<feature type="transmembrane region" description="Helical" evidence="7">
    <location>
        <begin position="260"/>
        <end position="279"/>
    </location>
</feature>
<evidence type="ECO:0000259" key="8">
    <source>
        <dbReference type="Pfam" id="PF00324"/>
    </source>
</evidence>
<dbReference type="PANTHER" id="PTHR43341">
    <property type="entry name" value="AMINO ACID PERMEASE"/>
    <property type="match status" value="1"/>
</dbReference>
<keyword evidence="5 7" id="KW-1133">Transmembrane helix</keyword>
<feature type="transmembrane region" description="Helical" evidence="7">
    <location>
        <begin position="142"/>
        <end position="159"/>
    </location>
</feature>
<keyword evidence="2" id="KW-0813">Transport</keyword>
<dbReference type="PANTHER" id="PTHR43341:SF1">
    <property type="entry name" value="GENERAL AMINO-ACID PERMEASE GAP1"/>
    <property type="match status" value="1"/>
</dbReference>
<dbReference type="eggNOG" id="KOG1286">
    <property type="taxonomic scope" value="Eukaryota"/>
</dbReference>
<evidence type="ECO:0000256" key="4">
    <source>
        <dbReference type="ARBA" id="ARBA00022970"/>
    </source>
</evidence>
<sequence>MNASRQQDITWTVEYEQSLKTILRRTLRPWQIFSIVISGTIGIGFIQNTSYALRVAGPGGAFLAVALVGVVVISVMECICEMLSVWPIPNAMVEFVSAFVDEELAIVIGVSYWIMQMLMYSALVTSAVSLCGYWHLSTSWRAVLHVTVPLVLIAINFRPAHIFGMFNVLVGLTKSGFLVVLFILMILRNNGWGDGNSIGSHFFNEGIEHDPEAADGRFAAVCIAISMSAFSYLGLETVMTTAFEVRQPRDLQFTLKNTPLLVWIIYAVLTLLFTLNVPWNDPELPRYSNQGLGGLIQDRGVNSTSPSLVAPIVALRRADLNVDVLNAFFVFTALSAANVALYSASRTLFGLARSTTLLSFTQSLPANRNWLQKIHKQFEIALGTVGKRTSVPWRAVLLSAVMFCWLPFVGLKRTNSTFEFQQTLLNLGSVNGIVIWGSQCLAYIRYRYYLQKHQERLIDFYSQFLPSRRTNYFTYFQPALAYLGLLSCLLVVVGFNSASLWNGKEIGLKFAGAYISPIVGSVLWIVLKACRGKRLTLQFQLSSWNDFRKQLHRLTDLVYPTDYPTSAESKEPPDTHNKVRGARIDDMILTRPNLRTIPHRSTSGDDQGPPGDFVRVANGHLHELPYDLHPCSTQMSHTDMSFDTGTQEKMSLDETPPLSTVSEVLVQDFTRKELKRPHSDIAVERVEMDSDPSVLRKPSADI</sequence>
<dbReference type="GeneID" id="19237707"/>
<feature type="domain" description="Amino acid permease/ SLC12A" evidence="8">
    <location>
        <begin position="32"/>
        <end position="529"/>
    </location>
</feature>
<evidence type="ECO:0000256" key="6">
    <source>
        <dbReference type="ARBA" id="ARBA00023136"/>
    </source>
</evidence>
<dbReference type="InterPro" id="IPR050524">
    <property type="entry name" value="APC_YAT"/>
</dbReference>
<accession>U1GWS0</accession>
<proteinExistence type="predicted"/>
<organism evidence="9 10">
    <name type="scientific">Endocarpon pusillum (strain Z07020 / HMAS-L-300199)</name>
    <name type="common">Lichen-forming fungus</name>
    <dbReference type="NCBI Taxonomy" id="1263415"/>
    <lineage>
        <taxon>Eukaryota</taxon>
        <taxon>Fungi</taxon>
        <taxon>Dikarya</taxon>
        <taxon>Ascomycota</taxon>
        <taxon>Pezizomycotina</taxon>
        <taxon>Eurotiomycetes</taxon>
        <taxon>Chaetothyriomycetidae</taxon>
        <taxon>Verrucariales</taxon>
        <taxon>Verrucariaceae</taxon>
        <taxon>Endocarpon</taxon>
    </lineage>
</organism>
<keyword evidence="3 7" id="KW-0812">Transmembrane</keyword>
<feature type="transmembrane region" description="Helical" evidence="7">
    <location>
        <begin position="59"/>
        <end position="80"/>
    </location>
</feature>
<feature type="transmembrane region" description="Helical" evidence="7">
    <location>
        <begin position="30"/>
        <end position="47"/>
    </location>
</feature>
<feature type="transmembrane region" description="Helical" evidence="7">
    <location>
        <begin position="506"/>
        <end position="527"/>
    </location>
</feature>
<feature type="transmembrane region" description="Helical" evidence="7">
    <location>
        <begin position="218"/>
        <end position="239"/>
    </location>
</feature>
<evidence type="ECO:0000256" key="7">
    <source>
        <dbReference type="SAM" id="Phobius"/>
    </source>
</evidence>
<keyword evidence="4" id="KW-0029">Amino-acid transport</keyword>
<keyword evidence="6 7" id="KW-0472">Membrane</keyword>
<feature type="transmembrane region" description="Helical" evidence="7">
    <location>
        <begin position="423"/>
        <end position="444"/>
    </location>
</feature>
<comment type="subcellular location">
    <subcellularLocation>
        <location evidence="1">Membrane</location>
        <topology evidence="1">Multi-pass membrane protein</topology>
    </subcellularLocation>
</comment>
<feature type="transmembrane region" description="Helical" evidence="7">
    <location>
        <begin position="166"/>
        <end position="187"/>
    </location>
</feature>
<dbReference type="RefSeq" id="XP_007785768.1">
    <property type="nucleotide sequence ID" value="XM_007787578.1"/>
</dbReference>
<evidence type="ECO:0000256" key="3">
    <source>
        <dbReference type="ARBA" id="ARBA00022692"/>
    </source>
</evidence>
<dbReference type="InterPro" id="IPR004841">
    <property type="entry name" value="AA-permease/SLC12A_dom"/>
</dbReference>
<dbReference type="HOGENOM" id="CLU_024512_2_0_1"/>